<dbReference type="AlphaFoldDB" id="A0A7W7R889"/>
<keyword evidence="3" id="KW-1185">Reference proteome</keyword>
<feature type="domain" description="AB hydrolase-1" evidence="1">
    <location>
        <begin position="21"/>
        <end position="213"/>
    </location>
</feature>
<dbReference type="EC" id="3.8.1.5" evidence="2"/>
<reference evidence="2 3" key="1">
    <citation type="submission" date="2020-08" db="EMBL/GenBank/DDBJ databases">
        <title>Sequencing the genomes of 1000 actinobacteria strains.</title>
        <authorList>
            <person name="Klenk H.-P."/>
        </authorList>
    </citation>
    <scope>NUCLEOTIDE SEQUENCE [LARGE SCALE GENOMIC DNA]</scope>
    <source>
        <strain evidence="2 3">DSM 41654</strain>
    </source>
</reference>
<sequence>MPTINVLDSTMYYEETGAGTPIVFLHGNPTSSHLWRKVLPAIGGSGRCLAPDLIGMGRSGKPEVPYRFADHARYLDAWFDALGLDEVVLVGQDWGAALAFDWATRHPGRTRGAAFMETIIKPMTWAEFPAAGRSRFEAFRTPGVGEAMVLDQNAFIEDGLRHSVLNGLSEEDLAAYRKPYPTRESRRPMLEWPRAMPLDGEPADVVSRIEAYDEWLANSTDVPKLLLTFDTSPTLMIGEEMTAWCAANIANLEIAPCGPAGHHAPEDQPEAIATAITDWSTRHRLLSAQAPARGIRTSTRS</sequence>
<accession>A0A7W7R889</accession>
<organism evidence="2 3">
    <name type="scientific">Kitasatospora kifunensis</name>
    <name type="common">Streptomyces kifunensis</name>
    <dbReference type="NCBI Taxonomy" id="58351"/>
    <lineage>
        <taxon>Bacteria</taxon>
        <taxon>Bacillati</taxon>
        <taxon>Actinomycetota</taxon>
        <taxon>Actinomycetes</taxon>
        <taxon>Kitasatosporales</taxon>
        <taxon>Streptomycetaceae</taxon>
        <taxon>Kitasatospora</taxon>
    </lineage>
</organism>
<dbReference type="Pfam" id="PF00561">
    <property type="entry name" value="Abhydrolase_1"/>
    <property type="match status" value="1"/>
</dbReference>
<dbReference type="InterPro" id="IPR029058">
    <property type="entry name" value="AB_hydrolase_fold"/>
</dbReference>
<gene>
    <name evidence="2" type="ORF">FHR34_006088</name>
</gene>
<keyword evidence="2" id="KW-0378">Hydrolase</keyword>
<proteinExistence type="predicted"/>
<comment type="caution">
    <text evidence="2">The sequence shown here is derived from an EMBL/GenBank/DDBJ whole genome shotgun (WGS) entry which is preliminary data.</text>
</comment>
<dbReference type="Gene3D" id="3.40.50.1820">
    <property type="entry name" value="alpha/beta hydrolase"/>
    <property type="match status" value="1"/>
</dbReference>
<evidence type="ECO:0000313" key="3">
    <source>
        <dbReference type="Proteomes" id="UP000540506"/>
    </source>
</evidence>
<dbReference type="PANTHER" id="PTHR43798">
    <property type="entry name" value="MONOACYLGLYCEROL LIPASE"/>
    <property type="match status" value="1"/>
</dbReference>
<dbReference type="RefSeq" id="WP_184941036.1">
    <property type="nucleotide sequence ID" value="NZ_JACHJV010000001.1"/>
</dbReference>
<dbReference type="EMBL" id="JACHJV010000001">
    <property type="protein sequence ID" value="MBB4927095.1"/>
    <property type="molecule type" value="Genomic_DNA"/>
</dbReference>
<dbReference type="InterPro" id="IPR000073">
    <property type="entry name" value="AB_hydrolase_1"/>
</dbReference>
<dbReference type="Proteomes" id="UP000540506">
    <property type="component" value="Unassembled WGS sequence"/>
</dbReference>
<dbReference type="GO" id="GO:0018786">
    <property type="term" value="F:haloalkane dehalogenase activity"/>
    <property type="evidence" value="ECO:0007669"/>
    <property type="project" value="UniProtKB-EC"/>
</dbReference>
<name>A0A7W7R889_KITKI</name>
<dbReference type="PRINTS" id="PR00412">
    <property type="entry name" value="EPOXHYDRLASE"/>
</dbReference>
<dbReference type="SUPFAM" id="SSF53474">
    <property type="entry name" value="alpha/beta-Hydrolases"/>
    <property type="match status" value="1"/>
</dbReference>
<protein>
    <submittedName>
        <fullName evidence="2">Haloalkane dehalogenase</fullName>
        <ecNumber evidence="2">3.8.1.5</ecNumber>
    </submittedName>
</protein>
<dbReference type="PANTHER" id="PTHR43798:SF24">
    <property type="entry name" value="CIS-3-ALKYL-4-ALKYLOXETAN-2-ONE DECARBOXYLASE"/>
    <property type="match status" value="1"/>
</dbReference>
<dbReference type="InterPro" id="IPR000639">
    <property type="entry name" value="Epox_hydrolase-like"/>
</dbReference>
<evidence type="ECO:0000259" key="1">
    <source>
        <dbReference type="Pfam" id="PF00561"/>
    </source>
</evidence>
<dbReference type="GO" id="GO:0016020">
    <property type="term" value="C:membrane"/>
    <property type="evidence" value="ECO:0007669"/>
    <property type="project" value="TreeGrafter"/>
</dbReference>
<dbReference type="NCBIfam" id="NF002938">
    <property type="entry name" value="PRK03592.1"/>
    <property type="match status" value="1"/>
</dbReference>
<evidence type="ECO:0000313" key="2">
    <source>
        <dbReference type="EMBL" id="MBB4927095.1"/>
    </source>
</evidence>
<dbReference type="InterPro" id="IPR050266">
    <property type="entry name" value="AB_hydrolase_sf"/>
</dbReference>